<gene>
    <name evidence="8" type="ORF">C823_03938</name>
</gene>
<dbReference type="InterPro" id="IPR004477">
    <property type="entry name" value="ComEC_N"/>
</dbReference>
<dbReference type="eggNOG" id="COG2333">
    <property type="taxonomic scope" value="Bacteria"/>
</dbReference>
<dbReference type="Pfam" id="PF13567">
    <property type="entry name" value="DUF4131"/>
    <property type="match status" value="1"/>
</dbReference>
<comment type="subcellular location">
    <subcellularLocation>
        <location evidence="1">Cell membrane</location>
        <topology evidence="1">Multi-pass membrane protein</topology>
    </subcellularLocation>
</comment>
<evidence type="ECO:0000256" key="6">
    <source>
        <dbReference type="SAM" id="Phobius"/>
    </source>
</evidence>
<dbReference type="Pfam" id="PF03772">
    <property type="entry name" value="Competence"/>
    <property type="match status" value="1"/>
</dbReference>
<dbReference type="InterPro" id="IPR025405">
    <property type="entry name" value="DUF4131"/>
</dbReference>
<feature type="transmembrane region" description="Helical" evidence="6">
    <location>
        <begin position="407"/>
        <end position="432"/>
    </location>
</feature>
<keyword evidence="3 6" id="KW-0812">Transmembrane</keyword>
<dbReference type="PANTHER" id="PTHR30619:SF1">
    <property type="entry name" value="RECOMBINATION PROTEIN 2"/>
    <property type="match status" value="1"/>
</dbReference>
<dbReference type="InterPro" id="IPR001279">
    <property type="entry name" value="Metallo-B-lactamas"/>
</dbReference>
<dbReference type="Gene3D" id="3.60.15.10">
    <property type="entry name" value="Ribonuclease Z/Hydroxyacylglutathione hydrolase-like"/>
    <property type="match status" value="1"/>
</dbReference>
<feature type="transmembrane region" description="Helical" evidence="6">
    <location>
        <begin position="280"/>
        <end position="299"/>
    </location>
</feature>
<dbReference type="InterPro" id="IPR035681">
    <property type="entry name" value="ComA-like_MBL"/>
</dbReference>
<feature type="transmembrane region" description="Helical" evidence="6">
    <location>
        <begin position="30"/>
        <end position="48"/>
    </location>
</feature>
<dbReference type="NCBIfam" id="TIGR00361">
    <property type="entry name" value="ComEC_Rec2"/>
    <property type="match status" value="1"/>
</dbReference>
<feature type="transmembrane region" description="Helical" evidence="6">
    <location>
        <begin position="346"/>
        <end position="365"/>
    </location>
</feature>
<dbReference type="PANTHER" id="PTHR30619">
    <property type="entry name" value="DNA INTERNALIZATION/COMPETENCE PROTEIN COMEC/REC2"/>
    <property type="match status" value="1"/>
</dbReference>
<dbReference type="NCBIfam" id="TIGR00360">
    <property type="entry name" value="ComEC_N-term"/>
    <property type="match status" value="1"/>
</dbReference>
<dbReference type="AlphaFoldDB" id="N2A040"/>
<keyword evidence="2" id="KW-1003">Cell membrane</keyword>
<comment type="caution">
    <text evidence="8">The sequence shown here is derived from an EMBL/GenBank/DDBJ whole genome shotgun (WGS) entry which is preliminary data.</text>
</comment>
<protein>
    <recommendedName>
        <fullName evidence="7">Metallo-beta-lactamase domain-containing protein</fullName>
    </recommendedName>
</protein>
<dbReference type="Proteomes" id="UP000012589">
    <property type="component" value="Unassembled WGS sequence"/>
</dbReference>
<dbReference type="OrthoDB" id="9761531at2"/>
<dbReference type="Pfam" id="PF00753">
    <property type="entry name" value="Lactamase_B"/>
    <property type="match status" value="1"/>
</dbReference>
<feature type="domain" description="Metallo-beta-lactamase" evidence="7">
    <location>
        <begin position="534"/>
        <end position="734"/>
    </location>
</feature>
<feature type="transmembrane region" description="Helical" evidence="6">
    <location>
        <begin position="476"/>
        <end position="495"/>
    </location>
</feature>
<reference evidence="8 9" key="1">
    <citation type="journal article" date="2014" name="Genome Announc.">
        <title>Draft genome sequences of the altered schaedler flora, a defined bacterial community from gnotobiotic mice.</title>
        <authorList>
            <person name="Wannemuehler M.J."/>
            <person name="Overstreet A.M."/>
            <person name="Ward D.V."/>
            <person name="Phillips G.J."/>
        </authorList>
    </citation>
    <scope>NUCLEOTIDE SEQUENCE [LARGE SCALE GENOMIC DNA]</scope>
    <source>
        <strain evidence="8 9">ASF492</strain>
    </source>
</reference>
<dbReference type="CDD" id="cd07731">
    <property type="entry name" value="ComA-like_MBL-fold"/>
    <property type="match status" value="1"/>
</dbReference>
<keyword evidence="9" id="KW-1185">Reference proteome</keyword>
<dbReference type="PATRIC" id="fig|1235802.3.peg.4162"/>
<dbReference type="STRING" id="1235802.C823_03938"/>
<dbReference type="SUPFAM" id="SSF56281">
    <property type="entry name" value="Metallo-hydrolase/oxidoreductase"/>
    <property type="match status" value="1"/>
</dbReference>
<evidence type="ECO:0000259" key="7">
    <source>
        <dbReference type="SMART" id="SM00849"/>
    </source>
</evidence>
<dbReference type="HOGENOM" id="CLU_010363_2_2_9"/>
<evidence type="ECO:0000313" key="8">
    <source>
        <dbReference type="EMBL" id="EMZ22697.1"/>
    </source>
</evidence>
<evidence type="ECO:0000256" key="1">
    <source>
        <dbReference type="ARBA" id="ARBA00004651"/>
    </source>
</evidence>
<keyword evidence="4 6" id="KW-1133">Transmembrane helix</keyword>
<sequence>MWKRYPCQAVILFVFGILTAKGIADGVPLLSMAAAAAAMAATGIGMYMEPFGKKKLRQAVILILAFLAGAIRMHTVHEKMEHWTAGVSDGQKTVLQGRIIKKQATQTQQGSMLWAVRMTDSYCNGPQGVRPCGNIILYTDLKSGEPVIGNTIVISGTIQFFKQARNDGNFDEYAYYRNQGYTFKVYGDRHAYKVVGRNTDRLRECLYELRQRLVELYRSHMPPEEAGALCAMLTGETSALSEEIRQLYRQSGIAHILAVSGLHISIIGAAVFRLLRSRQISYLLSSAAAMGLLLLFGMLTGNSLSAVRAIVMFGIYLGAACCGRVYDSMNGLAVAAACLLMQNPAVLFLAGFQLSFTAVAGVLLGKELCQIYEPKYRLAETVLISLSLQMLTLPLIAWYYFEFPVYAMLLNLLVLPFMGAVLVCGLAGGIFGLAMSGGVVCKAFLSGCTLLLRYFSKAGGWFLRLPGAVYVTGQPDIWQMVGYYAVLAVSVFLAVTYHECKSKRIVGPGFAVCMMLLLVPKPVRTEAVFLDVGQGDGILIRTGDGKDIMIDGGSTDVRQVGTNRILPFLKSQAIARIDDWFLSHLDQDHMSGLLEIVRTGYPIGEVVLADGVVRDEAYETLIRELSEYEIKVRYLAKGDVLRGRRSGFRCLAPASGRRLHDRNAQSLVLLYEDRGYRGLFSGDISKKEERELLAEFSGKPVTLYKAAHHGSDGSNAQELMTELKPLVSVVSCAVENSYGHPGEEAVAAIETHSGTTKYTMRSGQIRVVFGRKKISVHTKLF</sequence>
<dbReference type="InterPro" id="IPR004797">
    <property type="entry name" value="Competence_ComEC/Rec2"/>
</dbReference>
<organism evidence="8 9">
    <name type="scientific">Eubacterium plexicaudatum ASF492</name>
    <dbReference type="NCBI Taxonomy" id="1235802"/>
    <lineage>
        <taxon>Bacteria</taxon>
        <taxon>Bacillati</taxon>
        <taxon>Bacillota</taxon>
        <taxon>Clostridia</taxon>
        <taxon>Eubacteriales</taxon>
        <taxon>Eubacteriaceae</taxon>
        <taxon>Eubacterium</taxon>
    </lineage>
</organism>
<dbReference type="GO" id="GO:0030420">
    <property type="term" value="P:establishment of competence for transformation"/>
    <property type="evidence" value="ECO:0007669"/>
    <property type="project" value="InterPro"/>
</dbReference>
<dbReference type="eggNOG" id="COG0658">
    <property type="taxonomic scope" value="Bacteria"/>
</dbReference>
<feature type="transmembrane region" description="Helical" evidence="6">
    <location>
        <begin position="377"/>
        <end position="401"/>
    </location>
</feature>
<evidence type="ECO:0000256" key="2">
    <source>
        <dbReference type="ARBA" id="ARBA00022475"/>
    </source>
</evidence>
<evidence type="ECO:0000256" key="5">
    <source>
        <dbReference type="ARBA" id="ARBA00023136"/>
    </source>
</evidence>
<dbReference type="GO" id="GO:0005886">
    <property type="term" value="C:plasma membrane"/>
    <property type="evidence" value="ECO:0007669"/>
    <property type="project" value="UniProtKB-SubCell"/>
</dbReference>
<dbReference type="EMBL" id="AQFT01000119">
    <property type="protein sequence ID" value="EMZ22697.1"/>
    <property type="molecule type" value="Genomic_DNA"/>
</dbReference>
<evidence type="ECO:0000256" key="3">
    <source>
        <dbReference type="ARBA" id="ARBA00022692"/>
    </source>
</evidence>
<evidence type="ECO:0000313" key="9">
    <source>
        <dbReference type="Proteomes" id="UP000012589"/>
    </source>
</evidence>
<proteinExistence type="predicted"/>
<dbReference type="InterPro" id="IPR036866">
    <property type="entry name" value="RibonucZ/Hydroxyglut_hydro"/>
</dbReference>
<keyword evidence="5 6" id="KW-0472">Membrane</keyword>
<dbReference type="InterPro" id="IPR052159">
    <property type="entry name" value="Competence_DNA_uptake"/>
</dbReference>
<evidence type="ECO:0000256" key="4">
    <source>
        <dbReference type="ARBA" id="ARBA00022989"/>
    </source>
</evidence>
<accession>N2A040</accession>
<dbReference type="SMART" id="SM00849">
    <property type="entry name" value="Lactamase_B"/>
    <property type="match status" value="1"/>
</dbReference>
<feature type="transmembrane region" description="Helical" evidence="6">
    <location>
        <begin position="306"/>
        <end position="326"/>
    </location>
</feature>
<feature type="transmembrane region" description="Helical" evidence="6">
    <location>
        <begin position="253"/>
        <end position="274"/>
    </location>
</feature>
<name>N2A040_9FIRM</name>